<protein>
    <recommendedName>
        <fullName evidence="9">Adenylate isopentenyltransferase</fullName>
    </recommendedName>
</protein>
<accession>A0A8J4QXA3</accession>
<dbReference type="SUPFAM" id="SSF52540">
    <property type="entry name" value="P-loop containing nucleoside triphosphate hydrolases"/>
    <property type="match status" value="1"/>
</dbReference>
<feature type="region of interest" description="Disordered" evidence="6">
    <location>
        <begin position="40"/>
        <end position="62"/>
    </location>
</feature>
<dbReference type="Gene3D" id="3.40.50.300">
    <property type="entry name" value="P-loop containing nucleotide triphosphate hydrolases"/>
    <property type="match status" value="1"/>
</dbReference>
<dbReference type="Proteomes" id="UP000737018">
    <property type="component" value="Unassembled WGS sequence"/>
</dbReference>
<evidence type="ECO:0008006" key="9">
    <source>
        <dbReference type="Google" id="ProtNLM"/>
    </source>
</evidence>
<dbReference type="Pfam" id="PF01715">
    <property type="entry name" value="IPPT"/>
    <property type="match status" value="2"/>
</dbReference>
<keyword evidence="5" id="KW-0067">ATP-binding</keyword>
<dbReference type="Gene3D" id="1.10.287.890">
    <property type="entry name" value="Crystal structure of tRNA isopentenylpyrophosphate transferase (bh2366) domain"/>
    <property type="match status" value="1"/>
</dbReference>
<organism evidence="7 8">
    <name type="scientific">Castanea mollissima</name>
    <name type="common">Chinese chestnut</name>
    <dbReference type="NCBI Taxonomy" id="60419"/>
    <lineage>
        <taxon>Eukaryota</taxon>
        <taxon>Viridiplantae</taxon>
        <taxon>Streptophyta</taxon>
        <taxon>Embryophyta</taxon>
        <taxon>Tracheophyta</taxon>
        <taxon>Spermatophyta</taxon>
        <taxon>Magnoliopsida</taxon>
        <taxon>eudicotyledons</taxon>
        <taxon>Gunneridae</taxon>
        <taxon>Pentapetalae</taxon>
        <taxon>rosids</taxon>
        <taxon>fabids</taxon>
        <taxon>Fagales</taxon>
        <taxon>Fagaceae</taxon>
        <taxon>Castanea</taxon>
    </lineage>
</organism>
<dbReference type="GO" id="GO:0052381">
    <property type="term" value="F:tRNA dimethylallyltransferase activity"/>
    <property type="evidence" value="ECO:0007669"/>
    <property type="project" value="TreeGrafter"/>
</dbReference>
<feature type="compositionally biased region" description="Basic residues" evidence="6">
    <location>
        <begin position="46"/>
        <end position="62"/>
    </location>
</feature>
<reference evidence="7" key="1">
    <citation type="submission" date="2020-03" db="EMBL/GenBank/DDBJ databases">
        <title>Castanea mollissima Vanexum genome sequencing.</title>
        <authorList>
            <person name="Staton M."/>
        </authorList>
    </citation>
    <scope>NUCLEOTIDE SEQUENCE</scope>
    <source>
        <tissue evidence="7">Leaf</tissue>
    </source>
</reference>
<dbReference type="PANTHER" id="PTHR11088">
    <property type="entry name" value="TRNA DIMETHYLALLYLTRANSFERASE"/>
    <property type="match status" value="1"/>
</dbReference>
<dbReference type="OrthoDB" id="775260at2759"/>
<dbReference type="GO" id="GO:0009824">
    <property type="term" value="F:AMP dimethylallyltransferase activity"/>
    <property type="evidence" value="ECO:0007669"/>
    <property type="project" value="TreeGrafter"/>
</dbReference>
<dbReference type="InterPro" id="IPR039657">
    <property type="entry name" value="Dimethylallyltransferase"/>
</dbReference>
<evidence type="ECO:0000256" key="1">
    <source>
        <dbReference type="ARBA" id="ARBA00005842"/>
    </source>
</evidence>
<evidence type="ECO:0000313" key="8">
    <source>
        <dbReference type="Proteomes" id="UP000737018"/>
    </source>
</evidence>
<evidence type="ECO:0000256" key="4">
    <source>
        <dbReference type="ARBA" id="ARBA00022741"/>
    </source>
</evidence>
<sequence>MRLVQYSYSSTQAQYSSYSQYSFFSSSKPKLFFRKPRWPRMDSTPHHRKTNHNHNHNHNSKKKDKIVVIMGATGTGKSKLSIDLATRFRAEIINSDKMQVYNGLDITTNKIPLHQRCGITHHLLGEVDPVLQADFSPLDFRNLAGSVISDIVSRRKLPLIVGGSNSFVHALLVDRFDPDSNVFDPSSRSFPSSTLRYNCCFLWVDVSMRVLSEYLSLRVEDMFDSGMLDELTEFFSEFPGRSGLKKAIGIPEFENYFKKYPPRPRPPHGRGGDGGGGDPVRTEEAYMEAVREIKDNTCQLAKKQIGKIVRLKRAGWDLRRLDATEAFREVMSNSNVSGSEIWERQVLEPSVKIVKRFLEE</sequence>
<dbReference type="PANTHER" id="PTHR11088:SF86">
    <property type="entry name" value="ADENYLATE ISOPENTENYLTRANSFERASE 4-RELATED"/>
    <property type="match status" value="1"/>
</dbReference>
<evidence type="ECO:0000256" key="5">
    <source>
        <dbReference type="ARBA" id="ARBA00022840"/>
    </source>
</evidence>
<keyword evidence="4" id="KW-0547">Nucleotide-binding</keyword>
<comment type="similarity">
    <text evidence="1">Belongs to the IPP transferase family.</text>
</comment>
<keyword evidence="2" id="KW-0808">Transferase</keyword>
<dbReference type="GO" id="GO:0005739">
    <property type="term" value="C:mitochondrion"/>
    <property type="evidence" value="ECO:0007669"/>
    <property type="project" value="TreeGrafter"/>
</dbReference>
<dbReference type="GO" id="GO:0009691">
    <property type="term" value="P:cytokinin biosynthetic process"/>
    <property type="evidence" value="ECO:0007669"/>
    <property type="project" value="UniProtKB-KW"/>
</dbReference>
<dbReference type="AlphaFoldDB" id="A0A8J4QXA3"/>
<gene>
    <name evidence="7" type="ORF">CMV_019900</name>
</gene>
<dbReference type="EMBL" id="JRKL02003580">
    <property type="protein sequence ID" value="KAF3954804.1"/>
    <property type="molecule type" value="Genomic_DNA"/>
</dbReference>
<feature type="region of interest" description="Disordered" evidence="6">
    <location>
        <begin position="259"/>
        <end position="281"/>
    </location>
</feature>
<evidence type="ECO:0000256" key="6">
    <source>
        <dbReference type="SAM" id="MobiDB-lite"/>
    </source>
</evidence>
<dbReference type="GO" id="GO:0006400">
    <property type="term" value="P:tRNA modification"/>
    <property type="evidence" value="ECO:0007669"/>
    <property type="project" value="TreeGrafter"/>
</dbReference>
<proteinExistence type="inferred from homology"/>
<evidence type="ECO:0000313" key="7">
    <source>
        <dbReference type="EMBL" id="KAF3954804.1"/>
    </source>
</evidence>
<dbReference type="InterPro" id="IPR027417">
    <property type="entry name" value="P-loop_NTPase"/>
</dbReference>
<name>A0A8J4QXA3_9ROSI</name>
<evidence type="ECO:0000256" key="3">
    <source>
        <dbReference type="ARBA" id="ARBA00022712"/>
    </source>
</evidence>
<keyword evidence="3" id="KW-0203">Cytokinin biosynthesis</keyword>
<comment type="caution">
    <text evidence="7">The sequence shown here is derived from an EMBL/GenBank/DDBJ whole genome shotgun (WGS) entry which is preliminary data.</text>
</comment>
<dbReference type="GO" id="GO:0005524">
    <property type="term" value="F:ATP binding"/>
    <property type="evidence" value="ECO:0007669"/>
    <property type="project" value="UniProtKB-KW"/>
</dbReference>
<keyword evidence="8" id="KW-1185">Reference proteome</keyword>
<evidence type="ECO:0000256" key="2">
    <source>
        <dbReference type="ARBA" id="ARBA00022679"/>
    </source>
</evidence>